<dbReference type="AlphaFoldDB" id="A0A8T8DWF5"/>
<evidence type="ECO:0000313" key="2">
    <source>
        <dbReference type="Proteomes" id="UP000637819"/>
    </source>
</evidence>
<dbReference type="EMBL" id="CP069188">
    <property type="protein sequence ID" value="QRV13899.1"/>
    <property type="molecule type" value="Genomic_DNA"/>
</dbReference>
<proteinExistence type="predicted"/>
<keyword evidence="2" id="KW-1185">Reference proteome</keyword>
<dbReference type="Proteomes" id="UP000637819">
    <property type="component" value="Chromosome"/>
</dbReference>
<dbReference type="GeneID" id="62876091"/>
<gene>
    <name evidence="1" type="ORF">JMJ58_13165</name>
</gene>
<evidence type="ECO:0000313" key="1">
    <source>
        <dbReference type="EMBL" id="QRV13899.1"/>
    </source>
</evidence>
<organism evidence="1 2">
    <name type="scientific">Haloterrigena salifodinae</name>
    <dbReference type="NCBI Taxonomy" id="2675099"/>
    <lineage>
        <taxon>Archaea</taxon>
        <taxon>Methanobacteriati</taxon>
        <taxon>Methanobacteriota</taxon>
        <taxon>Stenosarchaea group</taxon>
        <taxon>Halobacteria</taxon>
        <taxon>Halobacteriales</taxon>
        <taxon>Natrialbaceae</taxon>
        <taxon>Haloterrigena</taxon>
    </lineage>
</organism>
<dbReference type="RefSeq" id="WP_204746827.1">
    <property type="nucleotide sequence ID" value="NZ_CP069188.1"/>
</dbReference>
<protein>
    <submittedName>
        <fullName evidence="1">Uncharacterized protein</fullName>
    </submittedName>
</protein>
<name>A0A8T8DWF5_9EURY</name>
<reference evidence="1 2" key="1">
    <citation type="submission" date="2021-01" db="EMBL/GenBank/DDBJ databases">
        <title>Genome Sequence and Methylation Pattern of Haloterrigena salifodinae BOL5-1, An Extremely Halophilic Archaeon from a Bolivian Salt Mine.</title>
        <authorList>
            <person name="DasSarma P."/>
            <person name="Anton B.P."/>
            <person name="DasSarma S.L."/>
            <person name="von Ehrenheim H.A.L."/>
            <person name="Martinez F.L."/>
            <person name="Guzman D."/>
            <person name="Roberts R.J."/>
            <person name="DasSarma S."/>
        </authorList>
    </citation>
    <scope>NUCLEOTIDE SEQUENCE [LARGE SCALE GENOMIC DNA]</scope>
    <source>
        <strain evidence="1 2">BOL5-1</strain>
    </source>
</reference>
<dbReference type="KEGG" id="hsal:JMJ58_13165"/>
<sequence length="46" mass="4763">MTVASAFRRCSAAVPGALEFPGDPQYVADLVAVIASLDCITGEVNH</sequence>
<accession>A0A8T8DWF5</accession>